<name>A0AAP2DTI5_9BACT</name>
<gene>
    <name evidence="2" type="ORF">KK062_02910</name>
</gene>
<evidence type="ECO:0000313" key="3">
    <source>
        <dbReference type="Proteomes" id="UP001319080"/>
    </source>
</evidence>
<feature type="transmembrane region" description="Helical" evidence="1">
    <location>
        <begin position="27"/>
        <end position="45"/>
    </location>
</feature>
<evidence type="ECO:0000256" key="1">
    <source>
        <dbReference type="SAM" id="Phobius"/>
    </source>
</evidence>
<reference evidence="2 3" key="1">
    <citation type="submission" date="2021-05" db="EMBL/GenBank/DDBJ databases">
        <title>A Polyphasic approach of four new species of the genus Ohtaekwangia: Ohtaekwangia histidinii sp. nov., Ohtaekwangia cretensis sp. nov., Ohtaekwangia indiensis sp. nov., Ohtaekwangia reichenbachii sp. nov. from diverse environment.</title>
        <authorList>
            <person name="Octaviana S."/>
        </authorList>
    </citation>
    <scope>NUCLEOTIDE SEQUENCE [LARGE SCALE GENOMIC DNA]</scope>
    <source>
        <strain evidence="2 3">PWU5</strain>
    </source>
</reference>
<dbReference type="Gene3D" id="1.25.40.10">
    <property type="entry name" value="Tetratricopeptide repeat domain"/>
    <property type="match status" value="1"/>
</dbReference>
<sequence>MVGLYTPLLILQAICLYHAYRNRADQYWYWLIVLVPGIGCAFYLAHNFYNRNNLQTLKQGLNEAVNSNYRIEQLEKQVKFVDNVANKTLLADAYVSVGRLPEAIALYNDCLSGAFMADDPILRMKLMEAHYFNKAFDEVLAVGRLLESEKDFRNSQARIAYAWSHHYTGQSDAAAAIFENLNKTFTNYDHRLAYCHFLRETGQREKLQELVRELMTELLQMSPQERKYHRSLAGNIRGFAKNQNEAPAK</sequence>
<dbReference type="SUPFAM" id="SSF48452">
    <property type="entry name" value="TPR-like"/>
    <property type="match status" value="1"/>
</dbReference>
<comment type="caution">
    <text evidence="2">The sequence shown here is derived from an EMBL/GenBank/DDBJ whole genome shotgun (WGS) entry which is preliminary data.</text>
</comment>
<proteinExistence type="predicted"/>
<keyword evidence="3" id="KW-1185">Reference proteome</keyword>
<dbReference type="InterPro" id="IPR014562">
    <property type="entry name" value="UCP030959_TPR_rpt-cont"/>
</dbReference>
<keyword evidence="1" id="KW-0472">Membrane</keyword>
<dbReference type="EMBL" id="JAHESE010000001">
    <property type="protein sequence ID" value="MBT1707153.1"/>
    <property type="molecule type" value="Genomic_DNA"/>
</dbReference>
<accession>A0AAP2DTI5</accession>
<dbReference type="Proteomes" id="UP001319080">
    <property type="component" value="Unassembled WGS sequence"/>
</dbReference>
<evidence type="ECO:0000313" key="2">
    <source>
        <dbReference type="EMBL" id="MBT1707153.1"/>
    </source>
</evidence>
<evidence type="ECO:0008006" key="4">
    <source>
        <dbReference type="Google" id="ProtNLM"/>
    </source>
</evidence>
<dbReference type="AlphaFoldDB" id="A0AAP2DTI5"/>
<organism evidence="2 3">
    <name type="scientific">Dawidia cretensis</name>
    <dbReference type="NCBI Taxonomy" id="2782350"/>
    <lineage>
        <taxon>Bacteria</taxon>
        <taxon>Pseudomonadati</taxon>
        <taxon>Bacteroidota</taxon>
        <taxon>Cytophagia</taxon>
        <taxon>Cytophagales</taxon>
        <taxon>Chryseotaleaceae</taxon>
        <taxon>Dawidia</taxon>
    </lineage>
</organism>
<keyword evidence="1" id="KW-0812">Transmembrane</keyword>
<dbReference type="RefSeq" id="WP_254082728.1">
    <property type="nucleotide sequence ID" value="NZ_JAHESE010000001.1"/>
</dbReference>
<dbReference type="PIRSF" id="PIRSF030959">
    <property type="entry name" value="UCP030959"/>
    <property type="match status" value="1"/>
</dbReference>
<keyword evidence="1" id="KW-1133">Transmembrane helix</keyword>
<protein>
    <recommendedName>
        <fullName evidence="4">Tetratricopeptide repeat protein</fullName>
    </recommendedName>
</protein>
<dbReference type="InterPro" id="IPR011990">
    <property type="entry name" value="TPR-like_helical_dom_sf"/>
</dbReference>